<evidence type="ECO:0000313" key="1">
    <source>
        <dbReference type="EMBL" id="MBP0495343.1"/>
    </source>
</evidence>
<name>A0A940S9J6_9PROT</name>
<sequence length="75" mass="8110">MSEARRGKPADRDHIDLGDPYCVQHWARSFGITELDLAIAVHRAGPLARDVALVLCQPMPGALDRPYAAGADRTG</sequence>
<accession>A0A940S9J6</accession>
<keyword evidence="2" id="KW-1185">Reference proteome</keyword>
<dbReference type="InterPro" id="IPR022037">
    <property type="entry name" value="DUF3606"/>
</dbReference>
<comment type="caution">
    <text evidence="1">The sequence shown here is derived from an EMBL/GenBank/DDBJ whole genome shotgun (WGS) entry which is preliminary data.</text>
</comment>
<dbReference type="Pfam" id="PF12244">
    <property type="entry name" value="DUF3606"/>
    <property type="match status" value="1"/>
</dbReference>
<dbReference type="RefSeq" id="WP_209376138.1">
    <property type="nucleotide sequence ID" value="NZ_JAGIZA010000016.1"/>
</dbReference>
<evidence type="ECO:0000313" key="2">
    <source>
        <dbReference type="Proteomes" id="UP000677537"/>
    </source>
</evidence>
<dbReference type="AlphaFoldDB" id="A0A940S9J6"/>
<organism evidence="1 2">
    <name type="scientific">Roseomonas indoligenes</name>
    <dbReference type="NCBI Taxonomy" id="2820811"/>
    <lineage>
        <taxon>Bacteria</taxon>
        <taxon>Pseudomonadati</taxon>
        <taxon>Pseudomonadota</taxon>
        <taxon>Alphaproteobacteria</taxon>
        <taxon>Acetobacterales</taxon>
        <taxon>Roseomonadaceae</taxon>
        <taxon>Roseomonas</taxon>
    </lineage>
</organism>
<protein>
    <submittedName>
        <fullName evidence="1">DUF3606 domain-containing protein</fullName>
    </submittedName>
</protein>
<gene>
    <name evidence="1" type="ORF">J5Y10_21335</name>
</gene>
<reference evidence="1" key="1">
    <citation type="submission" date="2021-03" db="EMBL/GenBank/DDBJ databases">
        <authorList>
            <person name="So Y."/>
        </authorList>
    </citation>
    <scope>NUCLEOTIDE SEQUENCE</scope>
    <source>
        <strain evidence="1">SG15</strain>
    </source>
</reference>
<dbReference type="EMBL" id="JAGIZA010000016">
    <property type="protein sequence ID" value="MBP0495343.1"/>
    <property type="molecule type" value="Genomic_DNA"/>
</dbReference>
<dbReference type="Proteomes" id="UP000677537">
    <property type="component" value="Unassembled WGS sequence"/>
</dbReference>
<proteinExistence type="predicted"/>